<dbReference type="RefSeq" id="WP_255973826.1">
    <property type="nucleotide sequence ID" value="NZ_JANFQF010000028.1"/>
</dbReference>
<dbReference type="Pfam" id="PF00107">
    <property type="entry name" value="ADH_zinc_N"/>
    <property type="match status" value="1"/>
</dbReference>
<comment type="caution">
    <text evidence="8">The sequence shown here is derived from an EMBL/GenBank/DDBJ whole genome shotgun (WGS) entry which is preliminary data.</text>
</comment>
<evidence type="ECO:0000313" key="9">
    <source>
        <dbReference type="Proteomes" id="UP001524501"/>
    </source>
</evidence>
<dbReference type="InterPro" id="IPR013149">
    <property type="entry name" value="ADH-like_C"/>
</dbReference>
<organism evidence="8 9">
    <name type="scientific">Rhodococcus tibetensis</name>
    <dbReference type="NCBI Taxonomy" id="2965064"/>
    <lineage>
        <taxon>Bacteria</taxon>
        <taxon>Bacillati</taxon>
        <taxon>Actinomycetota</taxon>
        <taxon>Actinomycetes</taxon>
        <taxon>Mycobacteriales</taxon>
        <taxon>Nocardiaceae</taxon>
        <taxon>Rhodococcus</taxon>
    </lineage>
</organism>
<dbReference type="InterPro" id="IPR013154">
    <property type="entry name" value="ADH-like_N"/>
</dbReference>
<dbReference type="InterPro" id="IPR020843">
    <property type="entry name" value="ER"/>
</dbReference>
<evidence type="ECO:0000256" key="6">
    <source>
        <dbReference type="RuleBase" id="RU361277"/>
    </source>
</evidence>
<dbReference type="PANTHER" id="PTHR43880:SF12">
    <property type="entry name" value="ALCOHOL DEHYDROGENASE CLASS-3"/>
    <property type="match status" value="1"/>
</dbReference>
<comment type="similarity">
    <text evidence="1 6">Belongs to the zinc-containing alcohol dehydrogenase family.</text>
</comment>
<keyword evidence="2 6" id="KW-0479">Metal-binding</keyword>
<sequence length="366" mass="38345">MKVQALVKRGIDNVVPEMLELEDPRADEVLVRIVSAGICRTDLEVLDGHLTNVPDSVVLGHEGAGVVEEIGSEVTTVSVGDVVVLAEGACGTCDRCRSGRYPYCVNHDRINFSGQRLDGSTALTDESGDIVHSHFFAQSSWSSHVLAHQSNTIKVSPKADPMMLGSFGCGIQTGAGAVLNVLDVQAGSTVAVFGVGMVGQAAIMAARVAGASTIIAIGQSSESLQLAREVGATHIIKSEPSMDLVATVHRIVGDEGVDYSVEATGAPSIMAAAVNVLKETGHAAITGVAAGQSIEIDAWTLIKGRTIHGTVLGDSVPSIFIPRLVELYLQGRFPADKLMTHYTFGEMKEALSDADKGKVVKAILHP</sequence>
<dbReference type="Gene3D" id="3.90.180.10">
    <property type="entry name" value="Medium-chain alcohol dehydrogenases, catalytic domain"/>
    <property type="match status" value="1"/>
</dbReference>
<keyword evidence="4" id="KW-0560">Oxidoreductase</keyword>
<reference evidence="8 9" key="1">
    <citation type="submission" date="2022-07" db="EMBL/GenBank/DDBJ databases">
        <title>Degradation activity of malathion, p-nitrophenol and potential low-temperature adaptation strategy of Rhodococcus sp. FXJ9.536.</title>
        <authorList>
            <person name="Huang J."/>
            <person name="Huang Y."/>
        </authorList>
    </citation>
    <scope>NUCLEOTIDE SEQUENCE [LARGE SCALE GENOMIC DNA]</scope>
    <source>
        <strain evidence="8 9">FXJ9.536</strain>
    </source>
</reference>
<evidence type="ECO:0000256" key="4">
    <source>
        <dbReference type="ARBA" id="ARBA00023002"/>
    </source>
</evidence>
<dbReference type="Gene3D" id="3.40.50.720">
    <property type="entry name" value="NAD(P)-binding Rossmann-like Domain"/>
    <property type="match status" value="1"/>
</dbReference>
<evidence type="ECO:0000256" key="2">
    <source>
        <dbReference type="ARBA" id="ARBA00022723"/>
    </source>
</evidence>
<dbReference type="SUPFAM" id="SSF50129">
    <property type="entry name" value="GroES-like"/>
    <property type="match status" value="1"/>
</dbReference>
<dbReference type="InterPro" id="IPR002328">
    <property type="entry name" value="ADH_Zn_CS"/>
</dbReference>
<accession>A0ABT1QJ85</accession>
<name>A0ABT1QJ85_9NOCA</name>
<dbReference type="SUPFAM" id="SSF51735">
    <property type="entry name" value="NAD(P)-binding Rossmann-fold domains"/>
    <property type="match status" value="1"/>
</dbReference>
<evidence type="ECO:0000259" key="7">
    <source>
        <dbReference type="SMART" id="SM00829"/>
    </source>
</evidence>
<evidence type="ECO:0000313" key="8">
    <source>
        <dbReference type="EMBL" id="MCQ4122330.1"/>
    </source>
</evidence>
<proteinExistence type="inferred from homology"/>
<protein>
    <submittedName>
        <fullName evidence="8">NAD(P)-dependent alcohol dehydrogenase</fullName>
    </submittedName>
</protein>
<dbReference type="Pfam" id="PF08240">
    <property type="entry name" value="ADH_N"/>
    <property type="match status" value="1"/>
</dbReference>
<keyword evidence="5" id="KW-0520">NAD</keyword>
<keyword evidence="3 6" id="KW-0862">Zinc</keyword>
<evidence type="ECO:0000256" key="3">
    <source>
        <dbReference type="ARBA" id="ARBA00022833"/>
    </source>
</evidence>
<evidence type="ECO:0000256" key="1">
    <source>
        <dbReference type="ARBA" id="ARBA00008072"/>
    </source>
</evidence>
<comment type="cofactor">
    <cofactor evidence="6">
        <name>Zn(2+)</name>
        <dbReference type="ChEBI" id="CHEBI:29105"/>
    </cofactor>
</comment>
<dbReference type="EMBL" id="JANFQF010000028">
    <property type="protein sequence ID" value="MCQ4122330.1"/>
    <property type="molecule type" value="Genomic_DNA"/>
</dbReference>
<dbReference type="CDD" id="cd08278">
    <property type="entry name" value="benzyl_alcohol_DH"/>
    <property type="match status" value="1"/>
</dbReference>
<dbReference type="PROSITE" id="PS00059">
    <property type="entry name" value="ADH_ZINC"/>
    <property type="match status" value="1"/>
</dbReference>
<dbReference type="InterPro" id="IPR036291">
    <property type="entry name" value="NAD(P)-bd_dom_sf"/>
</dbReference>
<dbReference type="Proteomes" id="UP001524501">
    <property type="component" value="Unassembled WGS sequence"/>
</dbReference>
<keyword evidence="9" id="KW-1185">Reference proteome</keyword>
<evidence type="ECO:0000256" key="5">
    <source>
        <dbReference type="ARBA" id="ARBA00023027"/>
    </source>
</evidence>
<dbReference type="InterPro" id="IPR011032">
    <property type="entry name" value="GroES-like_sf"/>
</dbReference>
<gene>
    <name evidence="8" type="ORF">NOF53_24770</name>
</gene>
<dbReference type="PANTHER" id="PTHR43880">
    <property type="entry name" value="ALCOHOL DEHYDROGENASE"/>
    <property type="match status" value="1"/>
</dbReference>
<feature type="domain" description="Enoyl reductase (ER)" evidence="7">
    <location>
        <begin position="9"/>
        <end position="364"/>
    </location>
</feature>
<dbReference type="SMART" id="SM00829">
    <property type="entry name" value="PKS_ER"/>
    <property type="match status" value="1"/>
</dbReference>